<dbReference type="InterPro" id="IPR032675">
    <property type="entry name" value="LRR_dom_sf"/>
</dbReference>
<evidence type="ECO:0000256" key="2">
    <source>
        <dbReference type="ARBA" id="ARBA00022614"/>
    </source>
</evidence>
<protein>
    <submittedName>
        <fullName evidence="5">Leucine-rich repeat domain-containing protein</fullName>
    </submittedName>
</protein>
<dbReference type="GO" id="GO:1990077">
    <property type="term" value="C:primosome complex"/>
    <property type="evidence" value="ECO:0007669"/>
    <property type="project" value="UniProtKB-KW"/>
</dbReference>
<dbReference type="KEGG" id="acib:ACBT_0123"/>
<dbReference type="GO" id="GO:0005524">
    <property type="term" value="F:ATP binding"/>
    <property type="evidence" value="ECO:0007669"/>
    <property type="project" value="InterPro"/>
</dbReference>
<dbReference type="GO" id="GO:0006269">
    <property type="term" value="P:DNA replication, synthesis of primer"/>
    <property type="evidence" value="ECO:0007669"/>
    <property type="project" value="UniProtKB-KW"/>
</dbReference>
<dbReference type="PANTHER" id="PTHR48051:SF1">
    <property type="entry name" value="RAS SUPPRESSOR PROTEIN 1"/>
    <property type="match status" value="1"/>
</dbReference>
<evidence type="ECO:0000256" key="3">
    <source>
        <dbReference type="ARBA" id="ARBA00022737"/>
    </source>
</evidence>
<dbReference type="InterPro" id="IPR055414">
    <property type="entry name" value="LRR_R13L4/SHOC2-like"/>
</dbReference>
<name>A0A7L5JLW3_9BACT</name>
<dbReference type="InterPro" id="IPR016136">
    <property type="entry name" value="DNA_helicase_N/primase_C"/>
</dbReference>
<accession>A0A7L5JLW3</accession>
<keyword evidence="2" id="KW-0433">Leucine-rich repeat</keyword>
<keyword evidence="1" id="KW-0639">Primosome</keyword>
<dbReference type="SUPFAM" id="SSF52075">
    <property type="entry name" value="Outer arm dynein light chain 1"/>
    <property type="match status" value="1"/>
</dbReference>
<evidence type="ECO:0000256" key="1">
    <source>
        <dbReference type="ARBA" id="ARBA00022515"/>
    </source>
</evidence>
<dbReference type="PROSITE" id="PS51450">
    <property type="entry name" value="LRR"/>
    <property type="match status" value="2"/>
</dbReference>
<dbReference type="GO" id="GO:0003678">
    <property type="term" value="F:DNA helicase activity"/>
    <property type="evidence" value="ECO:0007669"/>
    <property type="project" value="InterPro"/>
</dbReference>
<evidence type="ECO:0000259" key="4">
    <source>
        <dbReference type="Pfam" id="PF23598"/>
    </source>
</evidence>
<dbReference type="InterPro" id="IPR001611">
    <property type="entry name" value="Leu-rich_rpt"/>
</dbReference>
<dbReference type="InterPro" id="IPR003591">
    <property type="entry name" value="Leu-rich_rpt_typical-subtyp"/>
</dbReference>
<keyword evidence="3" id="KW-0677">Repeat</keyword>
<dbReference type="Gene3D" id="3.80.10.10">
    <property type="entry name" value="Ribonuclease Inhibitor"/>
    <property type="match status" value="1"/>
</dbReference>
<dbReference type="RefSeq" id="WP_176325299.1">
    <property type="nucleotide sequence ID" value="NZ_CP054051.1"/>
</dbReference>
<dbReference type="Proteomes" id="UP000509513">
    <property type="component" value="Chromosome"/>
</dbReference>
<dbReference type="Pfam" id="PF23598">
    <property type="entry name" value="LRR_14"/>
    <property type="match status" value="1"/>
</dbReference>
<evidence type="ECO:0000313" key="5">
    <source>
        <dbReference type="EMBL" id="QKJ26108.1"/>
    </source>
</evidence>
<sequence length="461" mass="54364">MSKKIVMSITHIANIERALISKMFNCFEAFKIITEKISEDDFTISVHKDIYSYFKKSLNEKHFNDFKNNELDDEQIIFRHFNQVRKIFKIGFISFHAIVKSTSKISHIEIINNLLEFSRYRKQIIDNSKNKEYIIMQVVDEYGLHEALYSSNILLKVVTSYSFKIANEICIHFDKTFENYKSFINVDDNEASASLIDNVNPNYLKKLVLKRNINFTEKINNIFKWADEFNLDNFKIIRQRGVFLETKPLFDFSDSNITYIPDELFEVRRDLFLVSFANNQITTIPRLINLARDCNALLFCNNKIEVLPKELFQLVELESLYLHNNRLTLIPIEISKLSNLKTLSISNNDIKEFPIEITQLKKLESLDIENTLIEKLPVEFLKLENLSAISFDEQHFEFIIQNKYLMKNVNTINLAHSSFNKEDDFIKSLNIQYCEDSKWIDDKDLTYKKCIKLSFEDKIGI</sequence>
<proteinExistence type="predicted"/>
<dbReference type="AlphaFoldDB" id="A0A7L5JLW3"/>
<feature type="domain" description="Disease resistance R13L4/SHOC-2-like LRR" evidence="4">
    <location>
        <begin position="333"/>
        <end position="418"/>
    </location>
</feature>
<dbReference type="SUPFAM" id="SSF48024">
    <property type="entry name" value="N-terminal domain of DnaB helicase"/>
    <property type="match status" value="1"/>
</dbReference>
<dbReference type="SMART" id="SM00369">
    <property type="entry name" value="LRR_TYP"/>
    <property type="match status" value="3"/>
</dbReference>
<dbReference type="EMBL" id="CP054051">
    <property type="protein sequence ID" value="QKJ26108.1"/>
    <property type="molecule type" value="Genomic_DNA"/>
</dbReference>
<evidence type="ECO:0000313" key="6">
    <source>
        <dbReference type="Proteomes" id="UP000509513"/>
    </source>
</evidence>
<dbReference type="InterPro" id="IPR050216">
    <property type="entry name" value="LRR_domain-containing"/>
</dbReference>
<dbReference type="GO" id="GO:0005737">
    <property type="term" value="C:cytoplasm"/>
    <property type="evidence" value="ECO:0007669"/>
    <property type="project" value="TreeGrafter"/>
</dbReference>
<dbReference type="PANTHER" id="PTHR48051">
    <property type="match status" value="1"/>
</dbReference>
<gene>
    <name evidence="5" type="ORF">ACBT_0123</name>
</gene>
<reference evidence="5 6" key="1">
    <citation type="submission" date="2020-05" db="EMBL/GenBank/DDBJ databases">
        <title>Complete genome sequencing of Campylobacter and Arcobacter type strains.</title>
        <authorList>
            <person name="Miller W.G."/>
            <person name="Yee E."/>
        </authorList>
    </citation>
    <scope>NUCLEOTIDE SEQUENCE [LARGE SCALE GENOMIC DNA]</scope>
    <source>
        <strain evidence="5 6">LMG 21996</strain>
    </source>
</reference>
<organism evidence="5 6">
    <name type="scientific">Aliarcobacter cibarius</name>
    <dbReference type="NCBI Taxonomy" id="255507"/>
    <lineage>
        <taxon>Bacteria</taxon>
        <taxon>Pseudomonadati</taxon>
        <taxon>Campylobacterota</taxon>
        <taxon>Epsilonproteobacteria</taxon>
        <taxon>Campylobacterales</taxon>
        <taxon>Arcobacteraceae</taxon>
        <taxon>Aliarcobacter</taxon>
    </lineage>
</organism>
<dbReference type="Gene3D" id="1.10.860.10">
    <property type="entry name" value="DNAb Helicase, Chain A"/>
    <property type="match status" value="1"/>
</dbReference>
<dbReference type="InterPro" id="IPR036185">
    <property type="entry name" value="DNA_heli_DnaB-like_N_sf"/>
</dbReference>